<dbReference type="EMBL" id="BAAARK010000020">
    <property type="protein sequence ID" value="GAA2675829.1"/>
    <property type="molecule type" value="Genomic_DNA"/>
</dbReference>
<sequence length="78" mass="8233">MGEGETGRVGEELEVWVGEELEVWVGVELKVWVAGGSKVRRVWCGGVVAGGAVGRTPVPAHRAAVVARAVSRARAARR</sequence>
<gene>
    <name evidence="1" type="ORF">GCM10009864_53950</name>
</gene>
<proteinExistence type="predicted"/>
<evidence type="ECO:0000313" key="1">
    <source>
        <dbReference type="EMBL" id="GAA2675829.1"/>
    </source>
</evidence>
<reference evidence="1 2" key="1">
    <citation type="journal article" date="2019" name="Int. J. Syst. Evol. Microbiol.">
        <title>The Global Catalogue of Microorganisms (GCM) 10K type strain sequencing project: providing services to taxonomists for standard genome sequencing and annotation.</title>
        <authorList>
            <consortium name="The Broad Institute Genomics Platform"/>
            <consortium name="The Broad Institute Genome Sequencing Center for Infectious Disease"/>
            <person name="Wu L."/>
            <person name="Ma J."/>
        </authorList>
    </citation>
    <scope>NUCLEOTIDE SEQUENCE [LARGE SCALE GENOMIC DNA]</scope>
    <source>
        <strain evidence="1 2">JCM 16374</strain>
    </source>
</reference>
<protein>
    <submittedName>
        <fullName evidence="1">Uncharacterized protein</fullName>
    </submittedName>
</protein>
<name>A0ABN3SH20_9ACTN</name>
<dbReference type="Proteomes" id="UP001500994">
    <property type="component" value="Unassembled WGS sequence"/>
</dbReference>
<comment type="caution">
    <text evidence="1">The sequence shown here is derived from an EMBL/GenBank/DDBJ whole genome shotgun (WGS) entry which is preliminary data.</text>
</comment>
<keyword evidence="2" id="KW-1185">Reference proteome</keyword>
<organism evidence="1 2">
    <name type="scientific">Streptomyces lunalinharesii</name>
    <dbReference type="NCBI Taxonomy" id="333384"/>
    <lineage>
        <taxon>Bacteria</taxon>
        <taxon>Bacillati</taxon>
        <taxon>Actinomycetota</taxon>
        <taxon>Actinomycetes</taxon>
        <taxon>Kitasatosporales</taxon>
        <taxon>Streptomycetaceae</taxon>
        <taxon>Streptomyces</taxon>
    </lineage>
</organism>
<accession>A0ABN3SH20</accession>
<evidence type="ECO:0000313" key="2">
    <source>
        <dbReference type="Proteomes" id="UP001500994"/>
    </source>
</evidence>